<evidence type="ECO:0000256" key="1">
    <source>
        <dbReference type="ARBA" id="ARBA00010830"/>
    </source>
</evidence>
<evidence type="ECO:0000256" key="3">
    <source>
        <dbReference type="ARBA" id="ARBA00022801"/>
    </source>
</evidence>
<feature type="domain" description="G5" evidence="4">
    <location>
        <begin position="211"/>
        <end position="292"/>
    </location>
</feature>
<dbReference type="EMBL" id="JBHUGD010000003">
    <property type="protein sequence ID" value="MFD1947735.1"/>
    <property type="molecule type" value="Genomic_DNA"/>
</dbReference>
<dbReference type="InterPro" id="IPR010618">
    <property type="entry name" value="RPF"/>
</dbReference>
<comment type="similarity">
    <text evidence="1">Belongs to the transglycosylase family. Rpf subfamily.</text>
</comment>
<reference evidence="6" key="1">
    <citation type="journal article" date="2019" name="Int. J. Syst. Evol. Microbiol.">
        <title>The Global Catalogue of Microorganisms (GCM) 10K type strain sequencing project: providing services to taxonomists for standard genome sequencing and annotation.</title>
        <authorList>
            <consortium name="The Broad Institute Genomics Platform"/>
            <consortium name="The Broad Institute Genome Sequencing Center for Infectious Disease"/>
            <person name="Wu L."/>
            <person name="Ma J."/>
        </authorList>
    </citation>
    <scope>NUCLEOTIDE SEQUENCE [LARGE SCALE GENOMIC DNA]</scope>
    <source>
        <strain evidence="6">CGMCC 1.12477</strain>
    </source>
</reference>
<evidence type="ECO:0000259" key="4">
    <source>
        <dbReference type="PROSITE" id="PS51109"/>
    </source>
</evidence>
<keyword evidence="3" id="KW-0378">Hydrolase</keyword>
<keyword evidence="6" id="KW-1185">Reference proteome</keyword>
<dbReference type="InterPro" id="IPR023346">
    <property type="entry name" value="Lysozyme-like_dom_sf"/>
</dbReference>
<dbReference type="Gene3D" id="2.20.230.10">
    <property type="entry name" value="Resuscitation-promoting factor rpfb"/>
    <property type="match status" value="1"/>
</dbReference>
<dbReference type="InterPro" id="IPR007137">
    <property type="entry name" value="DUF348"/>
</dbReference>
<dbReference type="InterPro" id="IPR011098">
    <property type="entry name" value="G5_dom"/>
</dbReference>
<evidence type="ECO:0000313" key="6">
    <source>
        <dbReference type="Proteomes" id="UP001597351"/>
    </source>
</evidence>
<evidence type="ECO:0000313" key="5">
    <source>
        <dbReference type="EMBL" id="MFD1947735.1"/>
    </source>
</evidence>
<dbReference type="CDD" id="cd13925">
    <property type="entry name" value="RPF"/>
    <property type="match status" value="1"/>
</dbReference>
<evidence type="ECO:0000256" key="2">
    <source>
        <dbReference type="ARBA" id="ARBA00022729"/>
    </source>
</evidence>
<dbReference type="Pfam" id="PF03990">
    <property type="entry name" value="DUF348"/>
    <property type="match status" value="3"/>
</dbReference>
<dbReference type="Pfam" id="PF07501">
    <property type="entry name" value="G5"/>
    <property type="match status" value="1"/>
</dbReference>
<accession>A0ABW4TMG8</accession>
<dbReference type="Proteomes" id="UP001597351">
    <property type="component" value="Unassembled WGS sequence"/>
</dbReference>
<gene>
    <name evidence="5" type="ORF">ACFSDE_13125</name>
</gene>
<dbReference type="Pfam" id="PF06737">
    <property type="entry name" value="Transglycosylas"/>
    <property type="match status" value="1"/>
</dbReference>
<proteinExistence type="inferred from homology"/>
<dbReference type="PROSITE" id="PS51109">
    <property type="entry name" value="G5"/>
    <property type="match status" value="1"/>
</dbReference>
<keyword evidence="2" id="KW-0732">Signal</keyword>
<comment type="caution">
    <text evidence="5">The sequence shown here is derived from an EMBL/GenBank/DDBJ whole genome shotgun (WGS) entry which is preliminary data.</text>
</comment>
<dbReference type="RefSeq" id="WP_343919095.1">
    <property type="nucleotide sequence ID" value="NZ_BAAAJT010000002.1"/>
</dbReference>
<sequence length="383" mass="40737">MQTLVSKSSLHGLVHSKAVLVALVTTVVLALAGTTYGYNAMSNTVTLSLDGQEREVVVMGDTVGAVLDAEGIDLGEHDQVFPGTDEAITDGSAINVKYGRPLELTVDGETQTHWTTATDVGTALTDLGMRFAGADLSVSRGGSIDRGGLSLDVVTEKTLTMKLAGKKAVKKQVTALTAKDAVKELGIKVDKHDKFSPKPGKTLEDGDTVVFTDIDVAKKRFKNEAIDFETVEREDGSMLEGKTEVVRSGRAGARDVTYRVTTRNGEVVAREVLRQDVLRDAVDAIVKVGTKEEEVATTNFASGNTVWDQLAQCESGGNWAINTGNGYYGGLQFNLSTWRAYGGSGYPHQASRETQIAIATKVRDANGGYGAWPACSSSLGLPQ</sequence>
<name>A0ABW4TMG8_9ACTN</name>
<dbReference type="SUPFAM" id="SSF53955">
    <property type="entry name" value="Lysozyme-like"/>
    <property type="match status" value="1"/>
</dbReference>
<dbReference type="SMART" id="SM01208">
    <property type="entry name" value="G5"/>
    <property type="match status" value="1"/>
</dbReference>
<protein>
    <submittedName>
        <fullName evidence="5">Transglycosylase family protein</fullName>
    </submittedName>
</protein>
<dbReference type="Gene3D" id="1.10.530.10">
    <property type="match status" value="1"/>
</dbReference>
<organism evidence="5 6">
    <name type="scientific">Nocardioides aestuarii</name>
    <dbReference type="NCBI Taxonomy" id="252231"/>
    <lineage>
        <taxon>Bacteria</taxon>
        <taxon>Bacillati</taxon>
        <taxon>Actinomycetota</taxon>
        <taxon>Actinomycetes</taxon>
        <taxon>Propionibacteriales</taxon>
        <taxon>Nocardioidaceae</taxon>
        <taxon>Nocardioides</taxon>
    </lineage>
</organism>